<evidence type="ECO:0000256" key="5">
    <source>
        <dbReference type="ARBA" id="ARBA00022777"/>
    </source>
</evidence>
<dbReference type="EMBL" id="CP022098">
    <property type="protein sequence ID" value="ATB36260.1"/>
    <property type="molecule type" value="Genomic_DNA"/>
</dbReference>
<evidence type="ECO:0000256" key="1">
    <source>
        <dbReference type="ARBA" id="ARBA00010886"/>
    </source>
</evidence>
<dbReference type="Gene3D" id="3.30.200.20">
    <property type="entry name" value="Phosphorylase Kinase, domain 1"/>
    <property type="match status" value="1"/>
</dbReference>
<dbReference type="PROSITE" id="PS00107">
    <property type="entry name" value="PROTEIN_KINASE_ATP"/>
    <property type="match status" value="1"/>
</dbReference>
<evidence type="ECO:0000256" key="9">
    <source>
        <dbReference type="SAM" id="Phobius"/>
    </source>
</evidence>
<gene>
    <name evidence="11" type="ORF">CYFUS_001674</name>
</gene>
<dbReference type="PANTHER" id="PTHR43671:SF13">
    <property type="entry name" value="SERINE_THREONINE-PROTEIN KINASE NEK2"/>
    <property type="match status" value="1"/>
</dbReference>
<proteinExistence type="inferred from homology"/>
<feature type="domain" description="Protein kinase" evidence="10">
    <location>
        <begin position="20"/>
        <end position="299"/>
    </location>
</feature>
<feature type="transmembrane region" description="Helical" evidence="9">
    <location>
        <begin position="379"/>
        <end position="397"/>
    </location>
</feature>
<evidence type="ECO:0000256" key="2">
    <source>
        <dbReference type="ARBA" id="ARBA00012513"/>
    </source>
</evidence>
<evidence type="ECO:0000259" key="10">
    <source>
        <dbReference type="PROSITE" id="PS50011"/>
    </source>
</evidence>
<evidence type="ECO:0000256" key="3">
    <source>
        <dbReference type="ARBA" id="ARBA00022679"/>
    </source>
</evidence>
<protein>
    <recommendedName>
        <fullName evidence="2">non-specific serine/threonine protein kinase</fullName>
        <ecNumber evidence="2">2.7.11.1</ecNumber>
    </recommendedName>
</protein>
<evidence type="ECO:0000313" key="11">
    <source>
        <dbReference type="EMBL" id="ATB36260.1"/>
    </source>
</evidence>
<feature type="region of interest" description="Disordered" evidence="8">
    <location>
        <begin position="321"/>
        <end position="370"/>
    </location>
</feature>
<keyword evidence="6 7" id="KW-0067">ATP-binding</keyword>
<keyword evidence="4 7" id="KW-0547">Nucleotide-binding</keyword>
<keyword evidence="3" id="KW-0808">Transferase</keyword>
<dbReference type="InterPro" id="IPR050660">
    <property type="entry name" value="NEK_Ser/Thr_kinase"/>
</dbReference>
<dbReference type="SUPFAM" id="SSF56112">
    <property type="entry name" value="Protein kinase-like (PK-like)"/>
    <property type="match status" value="1"/>
</dbReference>
<dbReference type="CDD" id="cd14014">
    <property type="entry name" value="STKc_PknB_like"/>
    <property type="match status" value="1"/>
</dbReference>
<keyword evidence="9" id="KW-1133">Transmembrane helix</keyword>
<feature type="binding site" evidence="7">
    <location>
        <position position="47"/>
    </location>
    <ligand>
        <name>ATP</name>
        <dbReference type="ChEBI" id="CHEBI:30616"/>
    </ligand>
</feature>
<comment type="similarity">
    <text evidence="1">Belongs to the protein kinase superfamily. NEK Ser/Thr protein kinase family. NIMA subfamily.</text>
</comment>
<keyword evidence="9" id="KW-0472">Membrane</keyword>
<dbReference type="PANTHER" id="PTHR43671">
    <property type="entry name" value="SERINE/THREONINE-PROTEIN KINASE NEK"/>
    <property type="match status" value="1"/>
</dbReference>
<evidence type="ECO:0000313" key="12">
    <source>
        <dbReference type="Proteomes" id="UP000217257"/>
    </source>
</evidence>
<dbReference type="Pfam" id="PF00069">
    <property type="entry name" value="Pkinase"/>
    <property type="match status" value="1"/>
</dbReference>
<dbReference type="InterPro" id="IPR017441">
    <property type="entry name" value="Protein_kinase_ATP_BS"/>
</dbReference>
<dbReference type="EC" id="2.7.11.1" evidence="2"/>
<dbReference type="RefSeq" id="WP_095984761.1">
    <property type="nucleotide sequence ID" value="NZ_CP022098.1"/>
</dbReference>
<dbReference type="Gene3D" id="1.10.510.10">
    <property type="entry name" value="Transferase(Phosphotransferase) domain 1"/>
    <property type="match status" value="1"/>
</dbReference>
<dbReference type="GO" id="GO:0005524">
    <property type="term" value="F:ATP binding"/>
    <property type="evidence" value="ECO:0007669"/>
    <property type="project" value="UniProtKB-UniRule"/>
</dbReference>
<organism evidence="11 12">
    <name type="scientific">Cystobacter fuscus</name>
    <dbReference type="NCBI Taxonomy" id="43"/>
    <lineage>
        <taxon>Bacteria</taxon>
        <taxon>Pseudomonadati</taxon>
        <taxon>Myxococcota</taxon>
        <taxon>Myxococcia</taxon>
        <taxon>Myxococcales</taxon>
        <taxon>Cystobacterineae</taxon>
        <taxon>Archangiaceae</taxon>
        <taxon>Cystobacter</taxon>
    </lineage>
</organism>
<sequence length="603" mass="66811">MTRDVLHPDHLQPNDMVGPWRIVERLGLGGSARVFKVERGGRLYAMKMALRPVSDEEERSEPAGEEAAMRIEREAAALLTYAPHPHLVRVHAVDCWPHPDRGYPFIVTDLVEGDDWHVWRWKTNPNSVRLVDAFSEAVRTVGALHERGAYHRDLKAENLLIRRADGHVFVVDFGNVRLPGTFAETLGVPVGVFHLLPPELLEYTRSEVWRKGIPFEGGAAADLYALGIILYQGLCDHHPFDPYLSDRALTAAISTVPPTPPHIINPRAPRVLSDIAMKLLEKQPEARYPSTESLLQALWGAGKERASRAWKVPLLPSTEELPLEATPEEKEEWLSRQQGVPPEPEAARARPPAERSQPQEEAQEEVPPRERRAWRMRHLAVVSMALLAVLFLASWLVRSTLPSPHVSEPTASVGFEKGSVSVPTLATPQDSAPANGNPHLRILAVWLCTATGLGCPAAQVRPEPDACPEEARRNNFEVLKLNEGMELQALVDINQPGEPTQEGSYRDGPIVGRVVQRDWSPPELPGSTLLYGKLWTGPGIQNRDGEDAVLGRYTEALLPDGRKLPVCIVLGGPEGRWPKLPGSKPGAVRLPRELPVAAVWRWP</sequence>
<dbReference type="GO" id="GO:0004674">
    <property type="term" value="F:protein serine/threonine kinase activity"/>
    <property type="evidence" value="ECO:0007669"/>
    <property type="project" value="UniProtKB-EC"/>
</dbReference>
<dbReference type="KEGG" id="cfus:CYFUS_001674"/>
<keyword evidence="9" id="KW-0812">Transmembrane</keyword>
<accession>A0A250IYC1</accession>
<dbReference type="InterPro" id="IPR011009">
    <property type="entry name" value="Kinase-like_dom_sf"/>
</dbReference>
<name>A0A250IYC1_9BACT</name>
<evidence type="ECO:0000256" key="7">
    <source>
        <dbReference type="PROSITE-ProRule" id="PRU10141"/>
    </source>
</evidence>
<dbReference type="PROSITE" id="PS50011">
    <property type="entry name" value="PROTEIN_KINASE_DOM"/>
    <property type="match status" value="1"/>
</dbReference>
<keyword evidence="5" id="KW-0418">Kinase</keyword>
<evidence type="ECO:0000256" key="8">
    <source>
        <dbReference type="SAM" id="MobiDB-lite"/>
    </source>
</evidence>
<dbReference type="InterPro" id="IPR000719">
    <property type="entry name" value="Prot_kinase_dom"/>
</dbReference>
<dbReference type="Proteomes" id="UP000217257">
    <property type="component" value="Chromosome"/>
</dbReference>
<dbReference type="SMART" id="SM00220">
    <property type="entry name" value="S_TKc"/>
    <property type="match status" value="1"/>
</dbReference>
<reference evidence="11 12" key="1">
    <citation type="submission" date="2017-06" db="EMBL/GenBank/DDBJ databases">
        <title>Sequencing and comparative analysis of myxobacterial genomes.</title>
        <authorList>
            <person name="Rupp O."/>
            <person name="Goesmann A."/>
            <person name="Sogaard-Andersen L."/>
        </authorList>
    </citation>
    <scope>NUCLEOTIDE SEQUENCE [LARGE SCALE GENOMIC DNA]</scope>
    <source>
        <strain evidence="11 12">DSM 52655</strain>
    </source>
</reference>
<evidence type="ECO:0000256" key="6">
    <source>
        <dbReference type="ARBA" id="ARBA00022840"/>
    </source>
</evidence>
<evidence type="ECO:0000256" key="4">
    <source>
        <dbReference type="ARBA" id="ARBA00022741"/>
    </source>
</evidence>
<dbReference type="AlphaFoldDB" id="A0A250IYC1"/>